<dbReference type="GO" id="GO:0005737">
    <property type="term" value="C:cytoplasm"/>
    <property type="evidence" value="ECO:0007669"/>
    <property type="project" value="TreeGrafter"/>
</dbReference>
<dbReference type="CDD" id="cd06170">
    <property type="entry name" value="LuxR_C_like"/>
    <property type="match status" value="1"/>
</dbReference>
<evidence type="ECO:0000313" key="5">
    <source>
        <dbReference type="Proteomes" id="UP000294927"/>
    </source>
</evidence>
<dbReference type="GO" id="GO:0003677">
    <property type="term" value="F:DNA binding"/>
    <property type="evidence" value="ECO:0007669"/>
    <property type="project" value="InterPro"/>
</dbReference>
<organism evidence="4 5">
    <name type="scientific">Actinophytocola oryzae</name>
    <dbReference type="NCBI Taxonomy" id="502181"/>
    <lineage>
        <taxon>Bacteria</taxon>
        <taxon>Bacillati</taxon>
        <taxon>Actinomycetota</taxon>
        <taxon>Actinomycetes</taxon>
        <taxon>Pseudonocardiales</taxon>
        <taxon>Pseudonocardiaceae</taxon>
    </lineage>
</organism>
<feature type="domain" description="HTH luxR-type" evidence="3">
    <location>
        <begin position="892"/>
        <end position="957"/>
    </location>
</feature>
<dbReference type="InterPro" id="IPR036388">
    <property type="entry name" value="WH-like_DNA-bd_sf"/>
</dbReference>
<accession>A0A4R7VKC3</accession>
<dbReference type="SUPFAM" id="SSF48452">
    <property type="entry name" value="TPR-like"/>
    <property type="match status" value="1"/>
</dbReference>
<dbReference type="PANTHER" id="PTHR16305">
    <property type="entry name" value="TESTICULAR SOLUBLE ADENYLYL CYCLASE"/>
    <property type="match status" value="1"/>
</dbReference>
<keyword evidence="1" id="KW-0547">Nucleotide-binding</keyword>
<keyword evidence="2" id="KW-0067">ATP-binding</keyword>
<dbReference type="AlphaFoldDB" id="A0A4R7VKC3"/>
<dbReference type="EMBL" id="SOCP01000007">
    <property type="protein sequence ID" value="TDV49923.1"/>
    <property type="molecule type" value="Genomic_DNA"/>
</dbReference>
<gene>
    <name evidence="4" type="ORF">CLV71_107271</name>
</gene>
<comment type="caution">
    <text evidence="4">The sequence shown here is derived from an EMBL/GenBank/DDBJ whole genome shotgun (WGS) entry which is preliminary data.</text>
</comment>
<name>A0A4R7VKC3_9PSEU</name>
<dbReference type="InterPro" id="IPR041664">
    <property type="entry name" value="AAA_16"/>
</dbReference>
<dbReference type="PANTHER" id="PTHR16305:SF28">
    <property type="entry name" value="GUANYLATE CYCLASE DOMAIN-CONTAINING PROTEIN"/>
    <property type="match status" value="1"/>
</dbReference>
<dbReference type="Gene3D" id="1.10.10.10">
    <property type="entry name" value="Winged helix-like DNA-binding domain superfamily/Winged helix DNA-binding domain"/>
    <property type="match status" value="1"/>
</dbReference>
<dbReference type="Pfam" id="PF00196">
    <property type="entry name" value="GerE"/>
    <property type="match status" value="1"/>
</dbReference>
<reference evidence="4 5" key="1">
    <citation type="submission" date="2019-03" db="EMBL/GenBank/DDBJ databases">
        <title>Genomic Encyclopedia of Archaeal and Bacterial Type Strains, Phase II (KMG-II): from individual species to whole genera.</title>
        <authorList>
            <person name="Goeker M."/>
        </authorList>
    </citation>
    <scope>NUCLEOTIDE SEQUENCE [LARGE SCALE GENOMIC DNA]</scope>
    <source>
        <strain evidence="4 5">DSM 45499</strain>
    </source>
</reference>
<dbReference type="Pfam" id="PF13191">
    <property type="entry name" value="AAA_16"/>
    <property type="match status" value="1"/>
</dbReference>
<dbReference type="SUPFAM" id="SSF52540">
    <property type="entry name" value="P-loop containing nucleoside triphosphate hydrolases"/>
    <property type="match status" value="1"/>
</dbReference>
<proteinExistence type="predicted"/>
<dbReference type="RefSeq" id="WP_208297659.1">
    <property type="nucleotide sequence ID" value="NZ_SOCP01000007.1"/>
</dbReference>
<sequence>MIGRDRELRTVGTALARTMNGQGGAVFIAGDAGVGKSRLLASISEEAYAAGMSLMRGRASTIGPTTPFRPLTEAILYLLRADRIDPAALGPYGPILGRVVPGWGDPAAGHDGESLVVLAEAMLQLTGLTGQSRGCLLTLDDLHNADAETLAVLEYLVDNVDSQPTLVVGGIRERDSTAYTLARTAAQRGRCTLIELDPLNEDELCRMAAASLDVPAEQVPADVMALLWAGSTGNPFMAEEMLRVMLDDEVIVRTGDTWTLAVEPDNATLGLVGPLAGRVANVGAQTREVLSAAATFGTRFPLAVIQLVTGLSDQVLLSLLQDDLASRLVTIDEQTADWYAFHHQLSRDAVLAQLDQSEQARLAGRIADAVDTVHPDHPGEWCEIAARLRLEAGDRVAAGELFAEAGRRALAIGAASSAVSLLERAWELLAEAPQSRAEAFEQLVLALAEAGQVERALAEITGLDQVSGLPPRRRANLHTRLAWAAAVAGRIDEAMRQVEVARVLLGADAPAEDLAPVDVVAAHLALDQTGADRFPDAERMARQAAMVAETVPLPVVACQAWQLLGAIVRHREPDEATRCLERANSLAVRHGLPIWEIHALIRLGNDDALRTADTTRLEQARVKAGAVGAVTARYQAESSIALHLILRGEYAEARSIIDRVLASTGRLKLLETTRYVALLRAVLAAHEGDRDAMAAALGVFEHWGGNLTLHAPRVHGLAGAFCALLDEDRELAHDELARAVSSADSGSSVYYLSGRHGLDVLLRVLSGQAGWPEYEAVAKDPASALRWDRQFTSFAHAVLLGRFGGAADAVAAMDDALALAEPFEMSRHLGLRLVAEAALADGWGDPAAWLREAEGYFHGRDVRAVSAACRALLRKAGAKVPQHRTGADDIPVELRTAGVTVREFEVLGLLVGRLGNQEIAALLHLSPRTVERHVGNLKTKTGLPNRIALGEFAAEFVADTVDP</sequence>
<dbReference type="GO" id="GO:0004016">
    <property type="term" value="F:adenylate cyclase activity"/>
    <property type="evidence" value="ECO:0007669"/>
    <property type="project" value="TreeGrafter"/>
</dbReference>
<dbReference type="InterPro" id="IPR016032">
    <property type="entry name" value="Sig_transdc_resp-reg_C-effctor"/>
</dbReference>
<dbReference type="GO" id="GO:0006355">
    <property type="term" value="P:regulation of DNA-templated transcription"/>
    <property type="evidence" value="ECO:0007669"/>
    <property type="project" value="InterPro"/>
</dbReference>
<evidence type="ECO:0000256" key="2">
    <source>
        <dbReference type="ARBA" id="ARBA00022840"/>
    </source>
</evidence>
<dbReference type="GO" id="GO:0005524">
    <property type="term" value="F:ATP binding"/>
    <property type="evidence" value="ECO:0007669"/>
    <property type="project" value="UniProtKB-KW"/>
</dbReference>
<evidence type="ECO:0000256" key="1">
    <source>
        <dbReference type="ARBA" id="ARBA00022741"/>
    </source>
</evidence>
<dbReference type="Gene3D" id="1.25.40.10">
    <property type="entry name" value="Tetratricopeptide repeat domain"/>
    <property type="match status" value="1"/>
</dbReference>
<dbReference type="InterPro" id="IPR000792">
    <property type="entry name" value="Tscrpt_reg_LuxR_C"/>
</dbReference>
<dbReference type="Proteomes" id="UP000294927">
    <property type="component" value="Unassembled WGS sequence"/>
</dbReference>
<evidence type="ECO:0000313" key="4">
    <source>
        <dbReference type="EMBL" id="TDV49923.1"/>
    </source>
</evidence>
<keyword evidence="5" id="KW-1185">Reference proteome</keyword>
<dbReference type="SUPFAM" id="SSF46894">
    <property type="entry name" value="C-terminal effector domain of the bipartite response regulators"/>
    <property type="match status" value="1"/>
</dbReference>
<dbReference type="SMART" id="SM00421">
    <property type="entry name" value="HTH_LUXR"/>
    <property type="match status" value="1"/>
</dbReference>
<protein>
    <submittedName>
        <fullName evidence="4">Regulatory LuxR family protein</fullName>
    </submittedName>
</protein>
<dbReference type="InterPro" id="IPR011990">
    <property type="entry name" value="TPR-like_helical_dom_sf"/>
</dbReference>
<dbReference type="PROSITE" id="PS50043">
    <property type="entry name" value="HTH_LUXR_2"/>
    <property type="match status" value="1"/>
</dbReference>
<dbReference type="InterPro" id="IPR027417">
    <property type="entry name" value="P-loop_NTPase"/>
</dbReference>
<evidence type="ECO:0000259" key="3">
    <source>
        <dbReference type="PROSITE" id="PS50043"/>
    </source>
</evidence>